<sequence>MLVAIAVIVLIVILLLGVPIPFAFFASTLVIVVGGGYDYTFLLPYGFSKVSSLILVAIPLFILAGNLMERSGIGEGLINWVEMFVGRVKGGLGAVMVISCALFGAISGSGFATLSCIGTIMLPRMAAAGYPRGVSAALISSASLLGLLIPPSLNMIVYAFIGGQSVLACFLATVIPGIILVILLSGTTFWLLRKNQDIKLRDPMPPEVYLKTLGKRTSRALPAMVAPIIILGGIYGGFLTPTEAAAVSVIYTIPVGIWFYKGLNKESFKSALVTAGTTAGVVMIMLLSVMMLSRLYIMEDVPQMILKAMTSVTDNTFVLILFVNLFLIIIGMLMDDTSAILLCTPILLPVVMKLGVNPVHFAAIMGVNLGLGCVTPPTAPFLYLGSRIGNAPINEMMKPTMYYIAFAWIPTLIITTYVPGLSLWLPSLFGFV</sequence>
<proteinExistence type="predicted"/>
<protein>
    <submittedName>
        <fullName evidence="1">TRAP transporter large permease</fullName>
    </submittedName>
</protein>
<evidence type="ECO:0000313" key="1">
    <source>
        <dbReference type="EMBL" id="QOX63314.1"/>
    </source>
</evidence>
<evidence type="ECO:0000313" key="2">
    <source>
        <dbReference type="Proteomes" id="UP000594014"/>
    </source>
</evidence>
<organism evidence="1 2">
    <name type="scientific">Anoxybacterium hadale</name>
    <dbReference type="NCBI Taxonomy" id="3408580"/>
    <lineage>
        <taxon>Bacteria</taxon>
        <taxon>Bacillati</taxon>
        <taxon>Bacillota</taxon>
        <taxon>Clostridia</taxon>
        <taxon>Peptostreptococcales</taxon>
        <taxon>Anaerovoracaceae</taxon>
        <taxon>Anoxybacterium</taxon>
    </lineage>
</organism>
<gene>
    <name evidence="1" type="ORF">FRZ06_08110</name>
</gene>
<dbReference type="EMBL" id="CP042469">
    <property type="protein sequence ID" value="QOX63314.1"/>
    <property type="molecule type" value="Genomic_DNA"/>
</dbReference>
<keyword evidence="2" id="KW-1185">Reference proteome</keyword>
<dbReference type="Proteomes" id="UP000594014">
    <property type="component" value="Chromosome"/>
</dbReference>
<accession>A0ACD1AAJ3</accession>
<name>A0ACD1AAJ3_9FIRM</name>
<reference evidence="1" key="1">
    <citation type="submission" date="2019-08" db="EMBL/GenBank/DDBJ databases">
        <title>Genome sequence of Clostridiales bacterium MT110.</title>
        <authorList>
            <person name="Cao J."/>
        </authorList>
    </citation>
    <scope>NUCLEOTIDE SEQUENCE</scope>
    <source>
        <strain evidence="1">MT110</strain>
    </source>
</reference>